<feature type="compositionally biased region" description="Polar residues" evidence="12">
    <location>
        <begin position="746"/>
        <end position="756"/>
    </location>
</feature>
<dbReference type="PANTHER" id="PTHR45718">
    <property type="entry name" value="TRANSCRIPTIONAL ACTIVATOR CUBITUS INTERRUPTUS"/>
    <property type="match status" value="1"/>
</dbReference>
<dbReference type="PROSITE" id="PS50157">
    <property type="entry name" value="ZINC_FINGER_C2H2_2"/>
    <property type="match status" value="4"/>
</dbReference>
<evidence type="ECO:0000256" key="10">
    <source>
        <dbReference type="ARBA" id="ARBA00023242"/>
    </source>
</evidence>
<evidence type="ECO:0000256" key="7">
    <source>
        <dbReference type="ARBA" id="ARBA00023015"/>
    </source>
</evidence>
<keyword evidence="8" id="KW-0238">DNA-binding</keyword>
<dbReference type="SMART" id="SM00355">
    <property type="entry name" value="ZnF_C2H2"/>
    <property type="match status" value="5"/>
</dbReference>
<feature type="compositionally biased region" description="Gly residues" evidence="12">
    <location>
        <begin position="965"/>
        <end position="980"/>
    </location>
</feature>
<dbReference type="AlphaFoldDB" id="A0A553NV71"/>
<reference evidence="14 15" key="1">
    <citation type="journal article" date="2018" name="Nat. Ecol. Evol.">
        <title>Genomic signatures of mitonuclear coevolution across populations of Tigriopus californicus.</title>
        <authorList>
            <person name="Barreto F.S."/>
            <person name="Watson E.T."/>
            <person name="Lima T.G."/>
            <person name="Willett C.S."/>
            <person name="Edmands S."/>
            <person name="Li W."/>
            <person name="Burton R.S."/>
        </authorList>
    </citation>
    <scope>NUCLEOTIDE SEQUENCE [LARGE SCALE GENOMIC DNA]</scope>
    <source>
        <strain evidence="14 15">San Diego</strain>
    </source>
</reference>
<dbReference type="InterPro" id="IPR056436">
    <property type="entry name" value="Znf-C2H2_ZIC1-5/GLI1-3-like"/>
</dbReference>
<keyword evidence="4" id="KW-0677">Repeat</keyword>
<dbReference type="FunFam" id="3.30.160.60:FF:000019">
    <property type="entry name" value="GLI family zinc finger 3"/>
    <property type="match status" value="1"/>
</dbReference>
<feature type="region of interest" description="Disordered" evidence="12">
    <location>
        <begin position="473"/>
        <end position="549"/>
    </location>
</feature>
<keyword evidence="10" id="KW-0539">Nucleus</keyword>
<evidence type="ECO:0000259" key="13">
    <source>
        <dbReference type="PROSITE" id="PS50157"/>
    </source>
</evidence>
<evidence type="ECO:0000256" key="12">
    <source>
        <dbReference type="SAM" id="MobiDB-lite"/>
    </source>
</evidence>
<keyword evidence="7" id="KW-0805">Transcription regulation</keyword>
<dbReference type="Pfam" id="PF23561">
    <property type="entry name" value="zf-C2H2_15"/>
    <property type="match status" value="1"/>
</dbReference>
<organism evidence="14 15">
    <name type="scientific">Tigriopus californicus</name>
    <name type="common">Marine copepod</name>
    <dbReference type="NCBI Taxonomy" id="6832"/>
    <lineage>
        <taxon>Eukaryota</taxon>
        <taxon>Metazoa</taxon>
        <taxon>Ecdysozoa</taxon>
        <taxon>Arthropoda</taxon>
        <taxon>Crustacea</taxon>
        <taxon>Multicrustacea</taxon>
        <taxon>Hexanauplia</taxon>
        <taxon>Copepoda</taxon>
        <taxon>Harpacticoida</taxon>
        <taxon>Harpacticidae</taxon>
        <taxon>Tigriopus</taxon>
    </lineage>
</organism>
<dbReference type="SUPFAM" id="SSF57667">
    <property type="entry name" value="beta-beta-alpha zinc fingers"/>
    <property type="match status" value="3"/>
</dbReference>
<proteinExistence type="inferred from homology"/>
<dbReference type="PROSITE" id="PS00028">
    <property type="entry name" value="ZINC_FINGER_C2H2_1"/>
    <property type="match status" value="4"/>
</dbReference>
<dbReference type="OMA" id="FFETHCH"/>
<dbReference type="FunFam" id="3.30.160.60:FF:000068">
    <property type="entry name" value="GLI family zinc finger 3"/>
    <property type="match status" value="1"/>
</dbReference>
<evidence type="ECO:0000256" key="11">
    <source>
        <dbReference type="PROSITE-ProRule" id="PRU00042"/>
    </source>
</evidence>
<feature type="compositionally biased region" description="Polar residues" evidence="12">
    <location>
        <begin position="220"/>
        <end position="235"/>
    </location>
</feature>
<evidence type="ECO:0000256" key="6">
    <source>
        <dbReference type="ARBA" id="ARBA00022833"/>
    </source>
</evidence>
<accession>A0A553NV71</accession>
<evidence type="ECO:0000313" key="14">
    <source>
        <dbReference type="EMBL" id="TRY69320.1"/>
    </source>
</evidence>
<sequence>MIFSTHQKDACFKETGQDWLELSLGHHSAMDHAALLGFPPNPHSISPSYLSALHHSPTASLRLSAAAVASGHQEYLNAAAQRLNELQASAALLDPLALEASRASLNRANRKRALSASPYSEIDLSAISPALGLPSSAAAAIHLQQLQAHLIRSASSSPFLSPQNSLQNSLLHSTTLNPAVSSAAGTLPPPPYFPFFGNGPPGATTLTTNSSEKGDKDKGSGNTQLEPSSNVVSSTMEDEDSKDSSPKAAIKREYGSISSTDYSSSHKEAALAGAVAGMRNVALDHASSGLYSPGSKSGEKSDDLGGVNIKEEPDFFETHCHWVGCDREFGTQDALVKHLNNDHIAANKKSFVCFWKDCSREEKPFKAQYMLVVHMRRHTGEKPHKCTFENCSKAYSRLENLKTHLRSHTGEKPYTCEFPGCTKAFSNASDRAKHQNRTHSNEKPYACKAPGCTKRYTDPSSLRKHVKTVHGADFYASKRHKGNHYDDRSNNGHDDASSLCQPNTPKTPHSVSTIKSEIDNSPAGTSSSGAPFSPMDGTGASNSAGSGNQASAALNHQFMGMERVQPLSDNNISTTNDCLTFCDLDEPEDLNMAVAAAIGVGADDSSLGGSSAGNSAIGLANRLNNKLKLARNSSVNALGEINRSIEKMSITGCNSGGGNSSCVGGTSNMTSNNKVLSSHTNLTNYSKQGSVRRDSGWTSSTEGYGSMRSSDQSMMSRRCSEVSGMSQGSNFSTQAMRHSPWDPNGSVCSSRRSSATGHDGNAGLAHRLTRLHQKAEAIQSPVPGAHGMMSIDGRQSVMSDCSLPPNGMPVNHQVDPNSGSIRRASDPVRTLDRNFGVGGQLSRHRSYTQLNQSQQQRVPLHGHQVRTTVNQGGQGFHPSMQQGMNQQAGVGVPLAAQPPLPPSSHGLVGGSGAQNLTPIGGNFPGQQQQQASSLVAGQNGNNHFQSFSNSAPSGMQQASSSGLVAAGGGGASSGASGGTPGCEQAPPPNYPGTQATGGVAASRPIGGATVGPGGASSASSNVAAGVNNGMWPLQNGASTTLYGNRAGHNGFNNTFQQPAAPPPLQQHHCYNNVQQSYQQQQLHHPQQQQQQLQQQQWLQAHQQGWNGSWQNNLQNIKMADPYQRTVDYVQQCQSWNGGNGQ</sequence>
<feature type="compositionally biased region" description="Polar residues" evidence="12">
    <location>
        <begin position="498"/>
        <end position="515"/>
    </location>
</feature>
<name>A0A553NV71_TIGCA</name>
<evidence type="ECO:0000313" key="15">
    <source>
        <dbReference type="Proteomes" id="UP000318571"/>
    </source>
</evidence>
<feature type="domain" description="C2H2-type" evidence="13">
    <location>
        <begin position="384"/>
        <end position="413"/>
    </location>
</feature>
<dbReference type="GO" id="GO:0005634">
    <property type="term" value="C:nucleus"/>
    <property type="evidence" value="ECO:0007669"/>
    <property type="project" value="UniProtKB-SubCell"/>
</dbReference>
<feature type="region of interest" description="Disordered" evidence="12">
    <location>
        <begin position="288"/>
        <end position="307"/>
    </location>
</feature>
<feature type="domain" description="C2H2-type" evidence="13">
    <location>
        <begin position="445"/>
        <end position="470"/>
    </location>
</feature>
<dbReference type="GO" id="GO:0000122">
    <property type="term" value="P:negative regulation of transcription by RNA polymerase II"/>
    <property type="evidence" value="ECO:0007669"/>
    <property type="project" value="UniProtKB-ARBA"/>
</dbReference>
<evidence type="ECO:0000256" key="1">
    <source>
        <dbReference type="ARBA" id="ARBA00004123"/>
    </source>
</evidence>
<evidence type="ECO:0000256" key="4">
    <source>
        <dbReference type="ARBA" id="ARBA00022737"/>
    </source>
</evidence>
<dbReference type="FunFam" id="3.30.160.60:FF:000048">
    <property type="entry name" value="GLI family zinc finger 3"/>
    <property type="match status" value="1"/>
</dbReference>
<feature type="domain" description="C2H2-type" evidence="13">
    <location>
        <begin position="356"/>
        <end position="383"/>
    </location>
</feature>
<feature type="domain" description="C2H2-type" evidence="13">
    <location>
        <begin position="414"/>
        <end position="444"/>
    </location>
</feature>
<keyword evidence="9" id="KW-0804">Transcription</keyword>
<dbReference type="FunFam" id="3.30.160.60:FF:000036">
    <property type="entry name" value="GLI family zinc finger 3"/>
    <property type="match status" value="1"/>
</dbReference>
<dbReference type="Gene3D" id="3.30.160.60">
    <property type="entry name" value="Classic Zinc Finger"/>
    <property type="match status" value="5"/>
</dbReference>
<feature type="compositionally biased region" description="Low complexity" evidence="12">
    <location>
        <begin position="537"/>
        <end position="549"/>
    </location>
</feature>
<evidence type="ECO:0000256" key="8">
    <source>
        <dbReference type="ARBA" id="ARBA00023125"/>
    </source>
</evidence>
<dbReference type="STRING" id="6832.A0A553NV71"/>
<protein>
    <recommendedName>
        <fullName evidence="13">C2H2-type domain-containing protein</fullName>
    </recommendedName>
</protein>
<keyword evidence="15" id="KW-1185">Reference proteome</keyword>
<dbReference type="InterPro" id="IPR043359">
    <property type="entry name" value="GLI-like"/>
</dbReference>
<keyword evidence="3" id="KW-0479">Metal-binding</keyword>
<dbReference type="GO" id="GO:0000978">
    <property type="term" value="F:RNA polymerase II cis-regulatory region sequence-specific DNA binding"/>
    <property type="evidence" value="ECO:0007669"/>
    <property type="project" value="TreeGrafter"/>
</dbReference>
<feature type="region of interest" description="Disordered" evidence="12">
    <location>
        <begin position="686"/>
        <end position="714"/>
    </location>
</feature>
<dbReference type="GO" id="GO:0140297">
    <property type="term" value="F:DNA-binding transcription factor binding"/>
    <property type="evidence" value="ECO:0007669"/>
    <property type="project" value="UniProtKB-ARBA"/>
</dbReference>
<dbReference type="EMBL" id="VCGU01000010">
    <property type="protein sequence ID" value="TRY69320.1"/>
    <property type="molecule type" value="Genomic_DNA"/>
</dbReference>
<dbReference type="InterPro" id="IPR036236">
    <property type="entry name" value="Znf_C2H2_sf"/>
</dbReference>
<keyword evidence="6" id="KW-0862">Zinc</keyword>
<feature type="compositionally biased region" description="Polar residues" evidence="12">
    <location>
        <begin position="924"/>
        <end position="957"/>
    </location>
</feature>
<dbReference type="InterPro" id="IPR013087">
    <property type="entry name" value="Znf_C2H2_type"/>
</dbReference>
<dbReference type="FunFam" id="3.30.160.60:FF:000031">
    <property type="entry name" value="GLI family zinc finger 3"/>
    <property type="match status" value="1"/>
</dbReference>
<evidence type="ECO:0000256" key="5">
    <source>
        <dbReference type="ARBA" id="ARBA00022771"/>
    </source>
</evidence>
<comment type="subcellular location">
    <subcellularLocation>
        <location evidence="1">Nucleus</location>
    </subcellularLocation>
</comment>
<keyword evidence="5 11" id="KW-0863">Zinc-finger</keyword>
<dbReference type="Proteomes" id="UP000318571">
    <property type="component" value="Chromosome 1"/>
</dbReference>
<feature type="region of interest" description="Disordered" evidence="12">
    <location>
        <begin position="191"/>
        <end position="249"/>
    </location>
</feature>
<evidence type="ECO:0000256" key="2">
    <source>
        <dbReference type="ARBA" id="ARBA00010831"/>
    </source>
</evidence>
<dbReference type="PANTHER" id="PTHR45718:SF4">
    <property type="entry name" value="TRANSCRIPTIONAL ACTIVATOR CUBITUS INTERRUPTUS"/>
    <property type="match status" value="1"/>
</dbReference>
<dbReference type="GO" id="GO:0008270">
    <property type="term" value="F:zinc ion binding"/>
    <property type="evidence" value="ECO:0007669"/>
    <property type="project" value="UniProtKB-KW"/>
</dbReference>
<evidence type="ECO:0000256" key="9">
    <source>
        <dbReference type="ARBA" id="ARBA00023163"/>
    </source>
</evidence>
<feature type="compositionally biased region" description="Basic and acidic residues" evidence="12">
    <location>
        <begin position="297"/>
        <end position="307"/>
    </location>
</feature>
<gene>
    <name evidence="14" type="ORF">TCAL_03238</name>
</gene>
<feature type="compositionally biased region" description="Basic and acidic residues" evidence="12">
    <location>
        <begin position="483"/>
        <end position="496"/>
    </location>
</feature>
<feature type="region of interest" description="Disordered" evidence="12">
    <location>
        <begin position="893"/>
        <end position="999"/>
    </location>
</feature>
<comment type="similarity">
    <text evidence="2">Belongs to the GLI C2H2-type zinc-finger protein family.</text>
</comment>
<dbReference type="GO" id="GO:0000981">
    <property type="term" value="F:DNA-binding transcription factor activity, RNA polymerase II-specific"/>
    <property type="evidence" value="ECO:0007669"/>
    <property type="project" value="TreeGrafter"/>
</dbReference>
<dbReference type="Pfam" id="PF00096">
    <property type="entry name" value="zf-C2H2"/>
    <property type="match status" value="3"/>
</dbReference>
<comment type="caution">
    <text evidence="14">The sequence shown here is derived from an EMBL/GenBank/DDBJ whole genome shotgun (WGS) entry which is preliminary data.</text>
</comment>
<feature type="region of interest" description="Disordered" evidence="12">
    <location>
        <begin position="735"/>
        <end position="762"/>
    </location>
</feature>
<evidence type="ECO:0000256" key="3">
    <source>
        <dbReference type="ARBA" id="ARBA00022723"/>
    </source>
</evidence>